<dbReference type="AlphaFoldDB" id="A0A5B6WV79"/>
<dbReference type="EMBL" id="SMMG02000002">
    <property type="protein sequence ID" value="KAA3484687.1"/>
    <property type="molecule type" value="Genomic_DNA"/>
</dbReference>
<gene>
    <name evidence="1" type="ORF">EPI10_006757</name>
</gene>
<evidence type="ECO:0000313" key="1">
    <source>
        <dbReference type="EMBL" id="KAA3484687.1"/>
    </source>
</evidence>
<name>A0A5B6WV79_9ROSI</name>
<organism evidence="1 2">
    <name type="scientific">Gossypium australe</name>
    <dbReference type="NCBI Taxonomy" id="47621"/>
    <lineage>
        <taxon>Eukaryota</taxon>
        <taxon>Viridiplantae</taxon>
        <taxon>Streptophyta</taxon>
        <taxon>Embryophyta</taxon>
        <taxon>Tracheophyta</taxon>
        <taxon>Spermatophyta</taxon>
        <taxon>Magnoliopsida</taxon>
        <taxon>eudicotyledons</taxon>
        <taxon>Gunneridae</taxon>
        <taxon>Pentapetalae</taxon>
        <taxon>rosids</taxon>
        <taxon>malvids</taxon>
        <taxon>Malvales</taxon>
        <taxon>Malvaceae</taxon>
        <taxon>Malvoideae</taxon>
        <taxon>Gossypium</taxon>
    </lineage>
</organism>
<keyword evidence="2" id="KW-1185">Reference proteome</keyword>
<reference evidence="2" key="1">
    <citation type="journal article" date="2019" name="Plant Biotechnol. J.">
        <title>Genome sequencing of the Australian wild diploid species Gossypium australe highlights disease resistance and delayed gland morphogenesis.</title>
        <authorList>
            <person name="Cai Y."/>
            <person name="Cai X."/>
            <person name="Wang Q."/>
            <person name="Wang P."/>
            <person name="Zhang Y."/>
            <person name="Cai C."/>
            <person name="Xu Y."/>
            <person name="Wang K."/>
            <person name="Zhou Z."/>
            <person name="Wang C."/>
            <person name="Geng S."/>
            <person name="Li B."/>
            <person name="Dong Q."/>
            <person name="Hou Y."/>
            <person name="Wang H."/>
            <person name="Ai P."/>
            <person name="Liu Z."/>
            <person name="Yi F."/>
            <person name="Sun M."/>
            <person name="An G."/>
            <person name="Cheng J."/>
            <person name="Zhang Y."/>
            <person name="Shi Q."/>
            <person name="Xie Y."/>
            <person name="Shi X."/>
            <person name="Chang Y."/>
            <person name="Huang F."/>
            <person name="Chen Y."/>
            <person name="Hong S."/>
            <person name="Mi L."/>
            <person name="Sun Q."/>
            <person name="Zhang L."/>
            <person name="Zhou B."/>
            <person name="Peng R."/>
            <person name="Zhang X."/>
            <person name="Liu F."/>
        </authorList>
    </citation>
    <scope>NUCLEOTIDE SEQUENCE [LARGE SCALE GENOMIC DNA]</scope>
    <source>
        <strain evidence="2">cv. PA1801</strain>
    </source>
</reference>
<comment type="caution">
    <text evidence="1">The sequence shown here is derived from an EMBL/GenBank/DDBJ whole genome shotgun (WGS) entry which is preliminary data.</text>
</comment>
<sequence>MKQKKSGMVPKKKMVTWYPNLIGRGRARAVVTNCPKRNKNDAICYQTSRENITAVFLIGTQGTIKSQYLRMSKRKLLSRVLLALMLLKECNLTYATL</sequence>
<evidence type="ECO:0000313" key="2">
    <source>
        <dbReference type="Proteomes" id="UP000325315"/>
    </source>
</evidence>
<protein>
    <submittedName>
        <fullName evidence="1">Uncharacterized protein</fullName>
    </submittedName>
</protein>
<proteinExistence type="predicted"/>
<accession>A0A5B6WV79</accession>
<dbReference type="Proteomes" id="UP000325315">
    <property type="component" value="Unassembled WGS sequence"/>
</dbReference>